<dbReference type="OrthoDB" id="271604at2157"/>
<dbReference type="Proteomes" id="UP001016761">
    <property type="component" value="Unassembled WGS sequence"/>
</dbReference>
<reference evidence="3 6" key="1">
    <citation type="submission" date="2020-06" db="EMBL/GenBank/DDBJ databases">
        <title>Haloterrigena sp. nov., an extremely halophilic archaeon isolated from a saline sediment.</title>
        <authorList>
            <person name="Liu B.-B."/>
        </authorList>
    </citation>
    <scope>NUCLEOTIDE SEQUENCE</scope>
    <source>
        <strain evidence="3">SYSU A121-1</strain>
        <strain evidence="4 6">SYSU A558-1</strain>
    </source>
</reference>
<feature type="compositionally biased region" description="Polar residues" evidence="1">
    <location>
        <begin position="1"/>
        <end position="16"/>
    </location>
</feature>
<dbReference type="EMBL" id="JABUQZ010000001">
    <property type="protein sequence ID" value="NUC74684.1"/>
    <property type="molecule type" value="Genomic_DNA"/>
</dbReference>
<dbReference type="EMBL" id="JABURA010000001">
    <property type="protein sequence ID" value="NUB89485.1"/>
    <property type="molecule type" value="Genomic_DNA"/>
</dbReference>
<gene>
    <name evidence="3" type="ORF">HT576_00365</name>
    <name evidence="4" type="ORF">HTZ84_20680</name>
</gene>
<evidence type="ECO:0000313" key="5">
    <source>
        <dbReference type="Proteomes" id="UP000728647"/>
    </source>
</evidence>
<keyword evidence="6" id="KW-1185">Reference proteome</keyword>
<protein>
    <recommendedName>
        <fullName evidence="2">Halobacterial output domain-containing protein</fullName>
    </recommendedName>
</protein>
<comment type="caution">
    <text evidence="3">The sequence shown here is derived from an EMBL/GenBank/DDBJ whole genome shotgun (WGS) entry which is preliminary data.</text>
</comment>
<dbReference type="RefSeq" id="WP_174682397.1">
    <property type="nucleotide sequence ID" value="NZ_JABUQZ010000001.1"/>
</dbReference>
<feature type="domain" description="Halobacterial output" evidence="2">
    <location>
        <begin position="28"/>
        <end position="102"/>
    </location>
</feature>
<evidence type="ECO:0000313" key="6">
    <source>
        <dbReference type="Proteomes" id="UP001016761"/>
    </source>
</evidence>
<evidence type="ECO:0000256" key="1">
    <source>
        <dbReference type="SAM" id="MobiDB-lite"/>
    </source>
</evidence>
<sequence>MHGNPTHSPASQSRSPSVYRATHDPDGSARLSTTVSHALADCMGTDVTDGYVSLYDAIDPEALDRLFRPRHDGRQRSGGSLGFTVRDHYVTVSSDGEILIEPPAKR</sequence>
<name>A0A8J8K9S9_9EURY</name>
<evidence type="ECO:0000313" key="3">
    <source>
        <dbReference type="EMBL" id="NUB89485.1"/>
    </source>
</evidence>
<proteinExistence type="predicted"/>
<feature type="region of interest" description="Disordered" evidence="1">
    <location>
        <begin position="1"/>
        <end position="30"/>
    </location>
</feature>
<dbReference type="Pfam" id="PF18545">
    <property type="entry name" value="HalOD1"/>
    <property type="match status" value="1"/>
</dbReference>
<accession>A0A8J8K9S9</accession>
<evidence type="ECO:0000313" key="4">
    <source>
        <dbReference type="EMBL" id="NUC74684.1"/>
    </source>
</evidence>
<dbReference type="AlphaFoldDB" id="A0A8J8K9S9"/>
<dbReference type="InterPro" id="IPR040624">
    <property type="entry name" value="HalOD1"/>
</dbReference>
<organism evidence="3 5">
    <name type="scientific">Haloterrigena gelatinilytica</name>
    <dbReference type="NCBI Taxonomy" id="2741724"/>
    <lineage>
        <taxon>Archaea</taxon>
        <taxon>Methanobacteriati</taxon>
        <taxon>Methanobacteriota</taxon>
        <taxon>Stenosarchaea group</taxon>
        <taxon>Halobacteria</taxon>
        <taxon>Halobacteriales</taxon>
        <taxon>Natrialbaceae</taxon>
        <taxon>Haloterrigena</taxon>
    </lineage>
</organism>
<evidence type="ECO:0000259" key="2">
    <source>
        <dbReference type="Pfam" id="PF18545"/>
    </source>
</evidence>
<dbReference type="Proteomes" id="UP000728647">
    <property type="component" value="Unassembled WGS sequence"/>
</dbReference>